<dbReference type="STRING" id="937777.Deipe_1525"/>
<accession>K9ZZN6</accession>
<dbReference type="GO" id="GO:0032982">
    <property type="term" value="C:myosin filament"/>
    <property type="evidence" value="ECO:0007669"/>
    <property type="project" value="TreeGrafter"/>
</dbReference>
<dbReference type="EMBL" id="CP003382">
    <property type="protein sequence ID" value="AFZ67066.1"/>
    <property type="molecule type" value="Genomic_DNA"/>
</dbReference>
<sequence>MLGKLGDLIAETGADKTGLMRDVAAIQKELDAQKLTLRVGSDGLASIKDARVETGKLAQETRDSLRQQGLEGRKLDAQTRQALKEQGLGAKALRAEYDATTGSLRAGTAELQRQAAAVKLNGATAIAETQKQVAAVRLRTAEERLSAQQSAQQYQLRSRQAREATAALANEAAAYRSLWQSGVLNGPQVVKLQEDVRRRALESAAALDHTSDAYKRFTQVARVAQTNADSAMGINTPGGFSDGIHRGALSALGSLGMFGQLAEQLGVLWLEFRAQSKEARQAGQEVGQAAGQGQLAGLRSQMDDIRAEARRMGGSIEDAIRERLQIKSPSQVMYRVGEFAASGYVKGILSQTNEARRAGQFLADAARDGANRPMHGPGTSTQSVAGLAGGVLAGGAIEGLSESLEKVTGQLGKALPQAAQQGVGAAAATEVAAEGLGGAAEGAAGHVQSLIEAHKEHDPVARQAALGQAKLAIGFAASAAVIGGVALALGSLARIGIEQHKVMQKSFSSLANSGVTDLTMIENRIDQLKNSGNDAARTFSKSGLAAALADTVKAGASASEAMNVLGVSTKFAFVEGTNLTEQSGMLLKAINQYHLETEQAARVGDMFAKAGGLAAGSATDLFTGFNKVAGMAFQAKIEMSDLLGMLVELDNKGMSAADTGADGLNSALAALSDITPKATKQLQAWNIAVIDSNGNIRPAGDIIKDLSAKLSSLGITYNETTGKLEGTGEALAAVNNIMDTQGARAVLNLSGEWRTLGHEIENSSGALNRYSAQFSDDLEAQQATLKANIEDLGALMTKNFVGPLNNALEKLNAFLSRLSGGLPEFGEWLNKNEIDGTKLDNDVFQHLGKLVERREHLQNRIEYFRNNPIIGGLFAHGSENPARMAEEVKQLDEQIKHLQTTIQRGGSINLSGYAPGKAAAAQEGASKLVLDTSFKALTSKATTAIVDECAKWVRQTLGLAYKGSEKAIDEMFRKKPDMVNGKLMPTARSAADNFKEAGLLKPYRGKEELKEGDLVFYTSNGQNHVGIYVGNGYVRGNNRVTNAKTGGRDARGDVAIGALGNPTSYVRQGDYAAHLNLKFPSATPTSKYTPDKTGAPSAADANARTTALAKLEQQLRALIKAEQTLSGAALTKNLGQQRALITQFEKQGGDVKRLRENLSDYEKGLKSAGTAAEVFRSRFEDLSLSAKAGDITQGQYLTGLQKLQRELDAARKKTALSADATRDLTRVYTQVKDAQQGLLPTGADGLSNRLKDLQRNFNAGRLGDVDGQGRQAYAGGLSKLLTEAQAAYAATGNKGSQSAKDLLDVIINLQGAQKSLNKENKEYVLTTADWNKQRARATDLAQRSLKIEERGTEAQKLTLRGEIERYVKTNDAQRAAFDFARDLARKTEQLQDQADQRDVNRANLQKQLNRELAQGRLSDAQATLRQLEAAREASLAGEKKNAAQRLIIERESSQAILNARLSIAARTRDAAIKAARDEANARRTEQNKLYDGKTPQSILKGIQQVEDAAVATARTTYTTETRIARDEATKRVIIAKEAAREETDQRSRGIEEAIQKYARLRRAIDELAQAGEFSGDKKAALLEQLQSLRRELSGKGLDTAPAVAAVDKLTGAFFHHGERASELAAQEKGVADAFEYLAKNVGAADDHLNRRPIMDSVKVTLDDLNRLLPDAAMNFDAVSAVIDELGSKSGLAADELARLKTEALGMAEEGANSVIRGLAGTLTDQVAQLADLTESGAFQQLSVQSRSKLRAYLDDLRTQLQQAYANLPNPYADGGPLAITRPGERDAGRASVDALVKVQAAQEALARLGTASEDEIGGIIATVTNLMADENTWAGLSDRLKKALTDGLADAEERYGQFAERLKNTSLDARAAGFVPGQDSQRKPEPGAGIAGAFEAGLRVDLGGMTEEELRAYSERMQDLADRTRNLAGAEQIAQKATERLAEAQRQLDERLAVRLGLVNLQQQTLEQQHSAGLLSERAYLDQRETLALEAERLRFQGEEQQLERDHASQARRELALSQHQANLSGITRSGNTDRERLAQQHAATMQDLLRAAEEQDLESRRSAGQLSERQYLVERERLQLQAAAATRDRELQAAQSNTQLRVEAEQRYQNEVKRITSQGLTARTELERKHQQTLASLNRERRSDALEARFRQHLISERDYQAQREALALESARAEYEAAVQGGTDELEAREKFENERLRITQEGIEARQALYLNEFDRIIQGFTAVANVLDKITGGSLSKLAGAASSSFDAFKSFASGDIVGGITSTLNAVEQLGDFITDSLNPGLREYQERMRSIASDQRSAAGLSGGAFENPFKKALEAEAAKRDTLANAGFWQRLGWQAFGGAPQVLSEEAAKLQIKAAEIFANLGTTISNTLDSALMDGFLTGDFSKAEAAFDKSINTFIAKLLIQTMITQSKLAAEMKRFSEWLAHAMQDGVLDASERANVKAWGRYFKSQGRVISDASKEVLSELDGFGSEVQQQLYDVQGEVSGALQSSITNAFETGDWSAATDTFKKSINTLVAKVITETVVAQSKLAARLEDFKHWYASAMRDGVLDEAEQRQMEGWGDHFQDLGEQALKDARLAVGQLEGAKRTWQTKAGEIFNDLSGSIKNSLESALVDGFFKADFSEVGVAFEKTLNSFLAKMAIQALLAQSQIQELMDGYAQNYAYAMRDGLIDAQEQTNLDAWVDAIRSEGKRVLNLGGGLLSGLPGYGSEKQETAGADSIAYWREQASQAQGRFEKATSDAERDRARRDLQDAQDRIKRLEGEERDSPTPTDLFGAMPDLGISAIDSSLLRGFDAFGSEYVPKVIRSAELMERAAEYLSGGIRVAVPDAPGRGVSMMTSIDASGMRFERGSELIEQAARYLADSLRGGLHVILSDGEGERRYDARPALSDVYRG</sequence>
<dbReference type="PATRIC" id="fig|937777.3.peg.1528"/>
<reference evidence="5" key="1">
    <citation type="submission" date="2012-03" db="EMBL/GenBank/DDBJ databases">
        <title>Complete sequence of chromosome of Deinococcus peraridilitoris DSM 19664.</title>
        <authorList>
            <person name="Lucas S."/>
            <person name="Copeland A."/>
            <person name="Lapidus A."/>
            <person name="Glavina del Rio T."/>
            <person name="Dalin E."/>
            <person name="Tice H."/>
            <person name="Bruce D."/>
            <person name="Goodwin L."/>
            <person name="Pitluck S."/>
            <person name="Peters L."/>
            <person name="Mikhailova N."/>
            <person name="Lu M."/>
            <person name="Kyrpides N."/>
            <person name="Mavromatis K."/>
            <person name="Ivanova N."/>
            <person name="Brettin T."/>
            <person name="Detter J.C."/>
            <person name="Han C."/>
            <person name="Larimer F."/>
            <person name="Land M."/>
            <person name="Hauser L."/>
            <person name="Markowitz V."/>
            <person name="Cheng J.-F."/>
            <person name="Hugenholtz P."/>
            <person name="Woyke T."/>
            <person name="Wu D."/>
            <person name="Pukall R."/>
            <person name="Steenblock K."/>
            <person name="Brambilla E."/>
            <person name="Klenk H.-P."/>
            <person name="Eisen J.A."/>
        </authorList>
    </citation>
    <scope>NUCLEOTIDE SEQUENCE [LARGE SCALE GENOMIC DNA]</scope>
    <source>
        <strain evidence="5">DSM 19664 / LMG 22246 / CIP 109416 / KR-200</strain>
    </source>
</reference>
<gene>
    <name evidence="4" type="ordered locus">Deipe_1525</name>
</gene>
<dbReference type="HOGENOM" id="CLU_226474_0_0_0"/>
<dbReference type="RefSeq" id="WP_015235374.1">
    <property type="nucleotide sequence ID" value="NC_019793.1"/>
</dbReference>
<dbReference type="Proteomes" id="UP000010467">
    <property type="component" value="Chromosome"/>
</dbReference>
<dbReference type="SUPFAM" id="SSF54001">
    <property type="entry name" value="Cysteine proteinases"/>
    <property type="match status" value="1"/>
</dbReference>
<feature type="domain" description="Phage tail tape measure protein" evidence="3">
    <location>
        <begin position="535"/>
        <end position="713"/>
    </location>
</feature>
<feature type="coiled-coil region" evidence="1">
    <location>
        <begin position="1387"/>
        <end position="1430"/>
    </location>
</feature>
<evidence type="ECO:0000259" key="3">
    <source>
        <dbReference type="Pfam" id="PF10145"/>
    </source>
</evidence>
<dbReference type="Pfam" id="PF10145">
    <property type="entry name" value="PhageMin_Tail"/>
    <property type="match status" value="1"/>
</dbReference>
<feature type="compositionally biased region" description="Polar residues" evidence="2">
    <location>
        <begin position="2018"/>
        <end position="2031"/>
    </location>
</feature>
<dbReference type="KEGG" id="dpd:Deipe_1525"/>
<evidence type="ECO:0000313" key="5">
    <source>
        <dbReference type="Proteomes" id="UP000010467"/>
    </source>
</evidence>
<dbReference type="PANTHER" id="PTHR45615:SF40">
    <property type="entry name" value="MYOSIN HEAVY CHAIN, NON-MUSCLE"/>
    <property type="match status" value="1"/>
</dbReference>
<feature type="compositionally biased region" description="Basic and acidic residues" evidence="2">
    <location>
        <begin position="2000"/>
        <end position="2015"/>
    </location>
</feature>
<protein>
    <submittedName>
        <fullName evidence="4">NlpC/P60 family protein</fullName>
    </submittedName>
</protein>
<feature type="region of interest" description="Disordered" evidence="2">
    <location>
        <begin position="2000"/>
        <end position="2033"/>
    </location>
</feature>
<keyword evidence="1" id="KW-0175">Coiled coil</keyword>
<dbReference type="GO" id="GO:0051015">
    <property type="term" value="F:actin filament binding"/>
    <property type="evidence" value="ECO:0007669"/>
    <property type="project" value="TreeGrafter"/>
</dbReference>
<evidence type="ECO:0000256" key="2">
    <source>
        <dbReference type="SAM" id="MobiDB-lite"/>
    </source>
</evidence>
<dbReference type="InterPro" id="IPR038765">
    <property type="entry name" value="Papain-like_cys_pep_sf"/>
</dbReference>
<name>K9ZZN6_DEIPD</name>
<dbReference type="Gene3D" id="3.90.1720.10">
    <property type="entry name" value="endopeptidase domain like (from Nostoc punctiforme)"/>
    <property type="match status" value="1"/>
</dbReference>
<dbReference type="GO" id="GO:0005737">
    <property type="term" value="C:cytoplasm"/>
    <property type="evidence" value="ECO:0007669"/>
    <property type="project" value="TreeGrafter"/>
</dbReference>
<feature type="coiled-coil region" evidence="1">
    <location>
        <begin position="2742"/>
        <end position="2769"/>
    </location>
</feature>
<proteinExistence type="predicted"/>
<evidence type="ECO:0000256" key="1">
    <source>
        <dbReference type="SAM" id="Coils"/>
    </source>
</evidence>
<dbReference type="GO" id="GO:0000146">
    <property type="term" value="F:microfilament motor activity"/>
    <property type="evidence" value="ECO:0007669"/>
    <property type="project" value="TreeGrafter"/>
</dbReference>
<dbReference type="OrthoDB" id="63786at2"/>
<keyword evidence="5" id="KW-1185">Reference proteome</keyword>
<dbReference type="eggNOG" id="COG5283">
    <property type="taxonomic scope" value="Bacteria"/>
</dbReference>
<dbReference type="GO" id="GO:0016460">
    <property type="term" value="C:myosin II complex"/>
    <property type="evidence" value="ECO:0007669"/>
    <property type="project" value="TreeGrafter"/>
</dbReference>
<dbReference type="InterPro" id="IPR010090">
    <property type="entry name" value="Phage_tape_meas"/>
</dbReference>
<feature type="coiled-coil region" evidence="1">
    <location>
        <begin position="1927"/>
        <end position="1954"/>
    </location>
</feature>
<organism evidence="4 5">
    <name type="scientific">Deinococcus peraridilitoris (strain DSM 19664 / LMG 22246 / CIP 109416 / KR-200)</name>
    <dbReference type="NCBI Taxonomy" id="937777"/>
    <lineage>
        <taxon>Bacteria</taxon>
        <taxon>Thermotogati</taxon>
        <taxon>Deinococcota</taxon>
        <taxon>Deinococci</taxon>
        <taxon>Deinococcales</taxon>
        <taxon>Deinococcaceae</taxon>
        <taxon>Deinococcus</taxon>
    </lineage>
</organism>
<evidence type="ECO:0000313" key="4">
    <source>
        <dbReference type="EMBL" id="AFZ67066.1"/>
    </source>
</evidence>
<dbReference type="PANTHER" id="PTHR45615">
    <property type="entry name" value="MYOSIN HEAVY CHAIN, NON-MUSCLE"/>
    <property type="match status" value="1"/>
</dbReference>